<feature type="compositionally biased region" description="Polar residues" evidence="1">
    <location>
        <begin position="104"/>
        <end position="115"/>
    </location>
</feature>
<organism evidence="2 3">
    <name type="scientific">Carpinus fangiana</name>
    <dbReference type="NCBI Taxonomy" id="176857"/>
    <lineage>
        <taxon>Eukaryota</taxon>
        <taxon>Viridiplantae</taxon>
        <taxon>Streptophyta</taxon>
        <taxon>Embryophyta</taxon>
        <taxon>Tracheophyta</taxon>
        <taxon>Spermatophyta</taxon>
        <taxon>Magnoliopsida</taxon>
        <taxon>eudicotyledons</taxon>
        <taxon>Gunneridae</taxon>
        <taxon>Pentapetalae</taxon>
        <taxon>rosids</taxon>
        <taxon>fabids</taxon>
        <taxon>Fagales</taxon>
        <taxon>Betulaceae</taxon>
        <taxon>Carpinus</taxon>
    </lineage>
</organism>
<feature type="region of interest" description="Disordered" evidence="1">
    <location>
        <begin position="103"/>
        <end position="174"/>
    </location>
</feature>
<feature type="compositionally biased region" description="Basic and acidic residues" evidence="1">
    <location>
        <begin position="152"/>
        <end position="163"/>
    </location>
</feature>
<accession>A0A5N6QTK8</accession>
<evidence type="ECO:0000313" key="2">
    <source>
        <dbReference type="EMBL" id="KAE8009660.1"/>
    </source>
</evidence>
<dbReference type="AlphaFoldDB" id="A0A5N6QTK8"/>
<gene>
    <name evidence="2" type="ORF">FH972_006084</name>
</gene>
<sequence length="204" mass="22679">MQENKHFLSLGICHRLFNFVKNIVIARGRLKRVTLGGHPPPPHGSTTTVPVDDSLMNETVSILEDQQLSDDIGDKIPIQFKETDELECWTPVDALGYSVHVSKENNSPADNTADSQAPPLMSSEQKDQAKGINIGKSSVEIEAIATEDEAEEAKKKQKEEETTQMKAPPVTHAKPRFSSVLADINEISEAYIRSRKEEMEKTKL</sequence>
<proteinExistence type="predicted"/>
<dbReference type="Proteomes" id="UP000327013">
    <property type="component" value="Chromosome 2"/>
</dbReference>
<dbReference type="EMBL" id="CM017322">
    <property type="protein sequence ID" value="KAE8009660.1"/>
    <property type="molecule type" value="Genomic_DNA"/>
</dbReference>
<reference evidence="2 3" key="1">
    <citation type="submission" date="2019-06" db="EMBL/GenBank/DDBJ databases">
        <title>A chromosomal-level reference genome of Carpinus fangiana (Coryloideae, Betulaceae).</title>
        <authorList>
            <person name="Yang X."/>
            <person name="Wang Z."/>
            <person name="Zhang L."/>
            <person name="Hao G."/>
            <person name="Liu J."/>
            <person name="Yang Y."/>
        </authorList>
    </citation>
    <scope>NUCLEOTIDE SEQUENCE [LARGE SCALE GENOMIC DNA]</scope>
    <source>
        <strain evidence="2">Cfa_2016G</strain>
        <tissue evidence="2">Leaf</tissue>
    </source>
</reference>
<evidence type="ECO:0000313" key="3">
    <source>
        <dbReference type="Proteomes" id="UP000327013"/>
    </source>
</evidence>
<keyword evidence="3" id="KW-1185">Reference proteome</keyword>
<dbReference type="OrthoDB" id="1906709at2759"/>
<protein>
    <submittedName>
        <fullName evidence="2">Uncharacterized protein</fullName>
    </submittedName>
</protein>
<evidence type="ECO:0000256" key="1">
    <source>
        <dbReference type="SAM" id="MobiDB-lite"/>
    </source>
</evidence>
<name>A0A5N6QTK8_9ROSI</name>